<comment type="caution">
    <text evidence="1">The sequence shown here is derived from an EMBL/GenBank/DDBJ whole genome shotgun (WGS) entry which is preliminary data.</text>
</comment>
<proteinExistence type="predicted"/>
<dbReference type="Pfam" id="PF13420">
    <property type="entry name" value="Acetyltransf_4"/>
    <property type="match status" value="1"/>
</dbReference>
<evidence type="ECO:0000313" key="1">
    <source>
        <dbReference type="EMBL" id="KAB8028022.1"/>
    </source>
</evidence>
<name>A0A833JD26_9BACT</name>
<reference evidence="1 2" key="1">
    <citation type="submission" date="2019-10" db="EMBL/GenBank/DDBJ databases">
        <title>New genus of Silvanigrellaceae.</title>
        <authorList>
            <person name="Pitt A."/>
            <person name="Hahn M.W."/>
        </authorList>
    </citation>
    <scope>NUCLEOTIDE SEQUENCE [LARGE SCALE GENOMIC DNA]</scope>
    <source>
        <strain evidence="1 2">33A1-SZDP</strain>
    </source>
</reference>
<gene>
    <name evidence="1" type="ORF">GCL57_13290</name>
</gene>
<keyword evidence="1" id="KW-0808">Transferase</keyword>
<accession>A0A833JD26</accession>
<dbReference type="Proteomes" id="UP000442694">
    <property type="component" value="Unassembled WGS sequence"/>
</dbReference>
<organism evidence="1 2">
    <name type="scientific">Fluviispira multicolorata</name>
    <dbReference type="NCBI Taxonomy" id="2654512"/>
    <lineage>
        <taxon>Bacteria</taxon>
        <taxon>Pseudomonadati</taxon>
        <taxon>Bdellovibrionota</taxon>
        <taxon>Oligoflexia</taxon>
        <taxon>Silvanigrellales</taxon>
        <taxon>Silvanigrellaceae</taxon>
        <taxon>Fluviispira</taxon>
    </lineage>
</organism>
<dbReference type="SUPFAM" id="SSF55729">
    <property type="entry name" value="Acyl-CoA N-acyltransferases (Nat)"/>
    <property type="match status" value="1"/>
</dbReference>
<dbReference type="InterPro" id="IPR016181">
    <property type="entry name" value="Acyl_CoA_acyltransferase"/>
</dbReference>
<dbReference type="PANTHER" id="PTHR43415">
    <property type="entry name" value="SPERMIDINE N(1)-ACETYLTRANSFERASE"/>
    <property type="match status" value="1"/>
</dbReference>
<dbReference type="EMBL" id="WFLN01000010">
    <property type="protein sequence ID" value="KAB8028022.1"/>
    <property type="molecule type" value="Genomic_DNA"/>
</dbReference>
<dbReference type="GO" id="GO:0016740">
    <property type="term" value="F:transferase activity"/>
    <property type="evidence" value="ECO:0007669"/>
    <property type="project" value="UniProtKB-KW"/>
</dbReference>
<evidence type="ECO:0000313" key="2">
    <source>
        <dbReference type="Proteomes" id="UP000442694"/>
    </source>
</evidence>
<protein>
    <submittedName>
        <fullName evidence="1">GNAT family N-acetyltransferase</fullName>
    </submittedName>
</protein>
<dbReference type="RefSeq" id="WP_152213844.1">
    <property type="nucleotide sequence ID" value="NZ_WFLN01000010.1"/>
</dbReference>
<keyword evidence="2" id="KW-1185">Reference proteome</keyword>
<dbReference type="PANTHER" id="PTHR43415:SF3">
    <property type="entry name" value="GNAT-FAMILY ACETYLTRANSFERASE"/>
    <property type="match status" value="1"/>
</dbReference>
<sequence length="185" mass="21991">MISNGSIYLLPLEKENLQQLQQWRNSNDFRKYFREFKELSMDHQERWFTKIQSLHSNDFMFGIYDKKNSELIGACGLCSVHWIYRNADLSFYIGKDSLYADPLYAKDTVLSLIKFAFNDLNLEKIWCEIYENDEKKINILSQIGFSKEGFLRHSSYKNGKYINSFYFGILKNDTIKSEDNHLNKD</sequence>
<dbReference type="Gene3D" id="3.40.630.30">
    <property type="match status" value="1"/>
</dbReference>
<dbReference type="AlphaFoldDB" id="A0A833JD26"/>